<organism evidence="2 3">
    <name type="scientific">Vicia faba</name>
    <name type="common">Broad bean</name>
    <name type="synonym">Faba vulgaris</name>
    <dbReference type="NCBI Taxonomy" id="3906"/>
    <lineage>
        <taxon>Eukaryota</taxon>
        <taxon>Viridiplantae</taxon>
        <taxon>Streptophyta</taxon>
        <taxon>Embryophyta</taxon>
        <taxon>Tracheophyta</taxon>
        <taxon>Spermatophyta</taxon>
        <taxon>Magnoliopsida</taxon>
        <taxon>eudicotyledons</taxon>
        <taxon>Gunneridae</taxon>
        <taxon>Pentapetalae</taxon>
        <taxon>rosids</taxon>
        <taxon>fabids</taxon>
        <taxon>Fabales</taxon>
        <taxon>Fabaceae</taxon>
        <taxon>Papilionoideae</taxon>
        <taxon>50 kb inversion clade</taxon>
        <taxon>NPAAA clade</taxon>
        <taxon>Hologalegina</taxon>
        <taxon>IRL clade</taxon>
        <taxon>Fabeae</taxon>
        <taxon>Vicia</taxon>
    </lineage>
</organism>
<name>A0AAV1A843_VICFA</name>
<evidence type="ECO:0000313" key="3">
    <source>
        <dbReference type="Proteomes" id="UP001157006"/>
    </source>
</evidence>
<feature type="compositionally biased region" description="Low complexity" evidence="1">
    <location>
        <begin position="1"/>
        <end position="24"/>
    </location>
</feature>
<proteinExistence type="predicted"/>
<gene>
    <name evidence="2" type="ORF">VFH_III183040</name>
</gene>
<keyword evidence="3" id="KW-1185">Reference proteome</keyword>
<dbReference type="EMBL" id="OX451738">
    <property type="protein sequence ID" value="CAI8605427.1"/>
    <property type="molecule type" value="Genomic_DNA"/>
</dbReference>
<dbReference type="Proteomes" id="UP001157006">
    <property type="component" value="Chromosome 3"/>
</dbReference>
<feature type="region of interest" description="Disordered" evidence="1">
    <location>
        <begin position="1"/>
        <end position="28"/>
    </location>
</feature>
<accession>A0AAV1A843</accession>
<reference evidence="2 3" key="1">
    <citation type="submission" date="2023-01" db="EMBL/GenBank/DDBJ databases">
        <authorList>
            <person name="Kreplak J."/>
        </authorList>
    </citation>
    <scope>NUCLEOTIDE SEQUENCE [LARGE SCALE GENOMIC DNA]</scope>
</reference>
<protein>
    <submittedName>
        <fullName evidence="2">Uncharacterized protein</fullName>
    </submittedName>
</protein>
<evidence type="ECO:0000256" key="1">
    <source>
        <dbReference type="SAM" id="MobiDB-lite"/>
    </source>
</evidence>
<evidence type="ECO:0000313" key="2">
    <source>
        <dbReference type="EMBL" id="CAI8605427.1"/>
    </source>
</evidence>
<sequence>MSSFSVGSSSSNIQQIQNSTSTSGAAIPWPSHLPVTFRQVPYDIKSSDSLDQLCLRNLGFVGKANCIPMKEEPDLIRYPNVSQPVLQSYPFHDHSSAFT</sequence>
<dbReference type="AlphaFoldDB" id="A0AAV1A843"/>